<protein>
    <recommendedName>
        <fullName evidence="5">Glycosyltransferase family 8 protein</fullName>
    </recommendedName>
</protein>
<comment type="caution">
    <text evidence="3">The sequence shown here is derived from an EMBL/GenBank/DDBJ whole genome shotgun (WGS) entry which is preliminary data.</text>
</comment>
<reference evidence="3" key="1">
    <citation type="submission" date="2022-10" db="EMBL/GenBank/DDBJ databases">
        <title>Tapping the CABI collections for fungal endophytes: first genome assemblies for Collariella, Neodidymelliopsis, Ascochyta clinopodiicola, Didymella pomorum, Didymosphaeria variabile, Neocosmospora piperis and Neocucurbitaria cava.</title>
        <authorList>
            <person name="Hill R."/>
        </authorList>
    </citation>
    <scope>NUCLEOTIDE SEQUENCE</scope>
    <source>
        <strain evidence="3">IMI 355082</strain>
    </source>
</reference>
<accession>A0A9W9CYT8</accession>
<keyword evidence="2" id="KW-1133">Transmembrane helix</keyword>
<keyword evidence="2" id="KW-0812">Transmembrane</keyword>
<dbReference type="EMBL" id="JAPEVB010000002">
    <property type="protein sequence ID" value="KAJ4392968.1"/>
    <property type="molecule type" value="Genomic_DNA"/>
</dbReference>
<dbReference type="Proteomes" id="UP001140453">
    <property type="component" value="Unassembled WGS sequence"/>
</dbReference>
<dbReference type="Gene3D" id="3.90.550.10">
    <property type="entry name" value="Spore Coat Polysaccharide Biosynthesis Protein SpsA, Chain A"/>
    <property type="match status" value="1"/>
</dbReference>
<keyword evidence="2" id="KW-0472">Membrane</keyword>
<feature type="region of interest" description="Disordered" evidence="1">
    <location>
        <begin position="71"/>
        <end position="98"/>
    </location>
</feature>
<dbReference type="OrthoDB" id="2014201at2759"/>
<dbReference type="InterPro" id="IPR029044">
    <property type="entry name" value="Nucleotide-diphossugar_trans"/>
</dbReference>
<gene>
    <name evidence="3" type="ORF">N0V93_002172</name>
</gene>
<keyword evidence="4" id="KW-1185">Reference proteome</keyword>
<evidence type="ECO:0000256" key="1">
    <source>
        <dbReference type="SAM" id="MobiDB-lite"/>
    </source>
</evidence>
<organism evidence="3 4">
    <name type="scientific">Gnomoniopsis smithogilvyi</name>
    <dbReference type="NCBI Taxonomy" id="1191159"/>
    <lineage>
        <taxon>Eukaryota</taxon>
        <taxon>Fungi</taxon>
        <taxon>Dikarya</taxon>
        <taxon>Ascomycota</taxon>
        <taxon>Pezizomycotina</taxon>
        <taxon>Sordariomycetes</taxon>
        <taxon>Sordariomycetidae</taxon>
        <taxon>Diaporthales</taxon>
        <taxon>Gnomoniaceae</taxon>
        <taxon>Gnomoniopsis</taxon>
    </lineage>
</organism>
<dbReference type="SUPFAM" id="SSF53448">
    <property type="entry name" value="Nucleotide-diphospho-sugar transferases"/>
    <property type="match status" value="1"/>
</dbReference>
<evidence type="ECO:0000256" key="2">
    <source>
        <dbReference type="SAM" id="Phobius"/>
    </source>
</evidence>
<sequence>MGSQGLRNSHTGPIMSSTITRRILFCGTLAAIVLFLVTAFHYTALGSPETSEKIGKFASTVKTQVQEILSPASSATTEEHPGDEVSSDIYGTDSEKGTDEVGKHFHVDLSTEVTRFGGIEGCEYPVVIHITPDVHCTGALALYGSIVRNVLLQPALQEKTCVHFTYVDPELKTIHAMYRWPARDNPFTEVADCAALDNTPALNDIVPVRFQALVQIEKPAIMEAAMDTWLTALNKVHSWGFDVYPRILLLDADSMILTDLDLIFDETSPEYTIAGAADQWHNCRDRGRINGGMILLRPSRYFHITALERLYDPSASCKSGKWDQSEQELLNCICGTVGEDRGAPNEFACLVMPLYNSIWPRNYGCSAANVIPMRSIHFAAVPKPWKIDEEERLGERFDYGFWKCVRDGARAQDLDDLVACEIPASNVTRLVPESLEGL</sequence>
<evidence type="ECO:0000313" key="3">
    <source>
        <dbReference type="EMBL" id="KAJ4392968.1"/>
    </source>
</evidence>
<dbReference type="InterPro" id="IPR050587">
    <property type="entry name" value="GNT1/Glycosyltrans_8"/>
</dbReference>
<feature type="transmembrane region" description="Helical" evidence="2">
    <location>
        <begin position="23"/>
        <end position="44"/>
    </location>
</feature>
<evidence type="ECO:0000313" key="4">
    <source>
        <dbReference type="Proteomes" id="UP001140453"/>
    </source>
</evidence>
<name>A0A9W9CYT8_9PEZI</name>
<evidence type="ECO:0008006" key="5">
    <source>
        <dbReference type="Google" id="ProtNLM"/>
    </source>
</evidence>
<dbReference type="PANTHER" id="PTHR11183">
    <property type="entry name" value="GLYCOGENIN SUBFAMILY MEMBER"/>
    <property type="match status" value="1"/>
</dbReference>
<proteinExistence type="predicted"/>
<dbReference type="AlphaFoldDB" id="A0A9W9CYT8"/>